<dbReference type="HOGENOM" id="CLU_1427182_0_0_10"/>
<dbReference type="Proteomes" id="UP000006241">
    <property type="component" value="Unassembled WGS sequence"/>
</dbReference>
<proteinExistence type="predicted"/>
<sequence length="190" mass="21645">MKIFKFLWIGILILSSCKKDPNVIVPQQEYYYWADSKKVFLTIKEDVFIAVVNEDEITKTTKALKEKKVTVDHKEKSYYLLSSPNAQVSKELRTGQGMFNTLNLCPTFSTSNGIIIPTDQITVKPKAGVKIEAILEFLGNEVVSHTTTSYGTTLIKIKYIKNVFSLSNKIYEKGLAEYSHPDFYLPLDLF</sequence>
<name>C2FZK2_SPHSI</name>
<protein>
    <submittedName>
        <fullName evidence="1">Uncharacterized protein</fullName>
    </submittedName>
</protein>
<organism evidence="1 2">
    <name type="scientific">Sphingobacterium spiritivorum ATCC 33300</name>
    <dbReference type="NCBI Taxonomy" id="525372"/>
    <lineage>
        <taxon>Bacteria</taxon>
        <taxon>Pseudomonadati</taxon>
        <taxon>Bacteroidota</taxon>
        <taxon>Sphingobacteriia</taxon>
        <taxon>Sphingobacteriales</taxon>
        <taxon>Sphingobacteriaceae</taxon>
        <taxon>Sphingobacterium</taxon>
    </lineage>
</organism>
<comment type="caution">
    <text evidence="1">The sequence shown here is derived from an EMBL/GenBank/DDBJ whole genome shotgun (WGS) entry which is preliminary data.</text>
</comment>
<reference evidence="1 2" key="1">
    <citation type="submission" date="2009-01" db="EMBL/GenBank/DDBJ databases">
        <authorList>
            <person name="Qin X."/>
            <person name="Bachman B."/>
            <person name="Battles P."/>
            <person name="Bell A."/>
            <person name="Bess C."/>
            <person name="Bickham C."/>
            <person name="Chaboub L."/>
            <person name="Chen D."/>
            <person name="Coyle M."/>
            <person name="Deiros D.R."/>
            <person name="Dinh H."/>
            <person name="Forbes L."/>
            <person name="Fowler G."/>
            <person name="Francisco L."/>
            <person name="Fu Q."/>
            <person name="Gubbala S."/>
            <person name="Hale W."/>
            <person name="Han Y."/>
            <person name="Hemphill L."/>
            <person name="Highlander S.K."/>
            <person name="Hirani K."/>
            <person name="Hogues M."/>
            <person name="Jackson L."/>
            <person name="Jakkamsetti A."/>
            <person name="Javaid M."/>
            <person name="Jiang H."/>
            <person name="Korchina V."/>
            <person name="Kovar C."/>
            <person name="Lara F."/>
            <person name="Lee S."/>
            <person name="Mata R."/>
            <person name="Mathew T."/>
            <person name="Moen C."/>
            <person name="Morales K."/>
            <person name="Munidasa M."/>
            <person name="Nazareth L."/>
            <person name="Ngo R."/>
            <person name="Nguyen L."/>
            <person name="Okwuonu G."/>
            <person name="Ongeri F."/>
            <person name="Patil S."/>
            <person name="Petrosino J."/>
            <person name="Pham C."/>
            <person name="Pham P."/>
            <person name="Pu L.-L."/>
            <person name="Puazo M."/>
            <person name="Raj R."/>
            <person name="Reid J."/>
            <person name="Rouhana J."/>
            <person name="Saada N."/>
            <person name="Shang Y."/>
            <person name="Simmons D."/>
            <person name="Thornton R."/>
            <person name="Warren J."/>
            <person name="Weissenberger G."/>
            <person name="Zhang J."/>
            <person name="Zhang L."/>
            <person name="Zhou C."/>
            <person name="Zhu D."/>
            <person name="Muzny D."/>
            <person name="Worley K."/>
            <person name="Gibbs R."/>
        </authorList>
    </citation>
    <scope>NUCLEOTIDE SEQUENCE [LARGE SCALE GENOMIC DNA]</scope>
    <source>
        <strain evidence="1 2">ATCC 33300</strain>
    </source>
</reference>
<accession>C2FZK2</accession>
<evidence type="ECO:0000313" key="2">
    <source>
        <dbReference type="Proteomes" id="UP000006241"/>
    </source>
</evidence>
<dbReference type="RefSeq" id="WP_003008100.1">
    <property type="nucleotide sequence ID" value="NZ_GG668632.1"/>
</dbReference>
<gene>
    <name evidence="1" type="ORF">HMPREF0765_2758</name>
</gene>
<dbReference type="AlphaFoldDB" id="C2FZK2"/>
<evidence type="ECO:0000313" key="1">
    <source>
        <dbReference type="EMBL" id="EEI91448.1"/>
    </source>
</evidence>
<dbReference type="PROSITE" id="PS51257">
    <property type="entry name" value="PROKAR_LIPOPROTEIN"/>
    <property type="match status" value="1"/>
</dbReference>
<dbReference type="EMBL" id="ACHB01000069">
    <property type="protein sequence ID" value="EEI91448.1"/>
    <property type="molecule type" value="Genomic_DNA"/>
</dbReference>